<organism evidence="2 3">
    <name type="scientific">Cadophora malorum</name>
    <dbReference type="NCBI Taxonomy" id="108018"/>
    <lineage>
        <taxon>Eukaryota</taxon>
        <taxon>Fungi</taxon>
        <taxon>Dikarya</taxon>
        <taxon>Ascomycota</taxon>
        <taxon>Pezizomycotina</taxon>
        <taxon>Leotiomycetes</taxon>
        <taxon>Helotiales</taxon>
        <taxon>Ploettnerulaceae</taxon>
        <taxon>Cadophora</taxon>
    </lineage>
</organism>
<evidence type="ECO:0008006" key="4">
    <source>
        <dbReference type="Google" id="ProtNLM"/>
    </source>
</evidence>
<dbReference type="EMBL" id="JAFJYH010000079">
    <property type="protein sequence ID" value="KAG4420680.1"/>
    <property type="molecule type" value="Genomic_DNA"/>
</dbReference>
<proteinExistence type="predicted"/>
<sequence>MRRTNEAVASTSRARLQHLEKEVSTLWSVVHQLEARLNGGTPNGDPRPQAVAVSRTNHPVESVSEMLSDEDEHFDSDDSGLSPSNTPIHLLHLFDNGLLEPESPSSNTSSRHHTSLKHSHTVATYQKLLPPKELMIRITKYATPWLSIYNLLFPQSNMPRTEEDLLAQYDKSGSPAADLLGMASLLVSLALTVQQFPDDFTGEGPDRMRDPGSFVKDVSDLVERTVTNDDNLGGTLDGIGTTLLYLRLQLGQAPVSKMWLILRRIVALAELNGLPRAAAALKRHQDSLSQPPPDPSVLVSLKMKADVWTSICAIDRVQSLMWSLPLATSNYPLPKQAIIAANGQVDAQAFQYTMIDLATRLLEADSLSQAGRPLAEIFQVVVETDQAMRALNNQVPKGWHRIEWSEFNVYAILQYWQQYMNIRIHLQLALRYDGQDFAFSFITCLGAAQELAKRYISLRPLLAPGFFANRVLDLQAFTGIVFLILAVARGSLSSGAFLQTVDANSVLELVDRAVETMRYAAARAAGEFARQAADSICSLRSLLLQPQTSDSQKITLHLALVGKIHVSRKAKASNGVQRLQPYLPPNQQQDMSWQPSNPIVGNVGGRGDMFAPSIDGLMDSLSYSMELPENYPFFADQTSGTEPWLTWSGWDGNS</sequence>
<feature type="region of interest" description="Disordered" evidence="1">
    <location>
        <begin position="37"/>
        <end position="82"/>
    </location>
</feature>
<feature type="compositionally biased region" description="Acidic residues" evidence="1">
    <location>
        <begin position="67"/>
        <end position="78"/>
    </location>
</feature>
<dbReference type="PANTHER" id="PTHR47840">
    <property type="entry name" value="ZN(II)2CYS6 TRANSCRIPTION FACTOR (EUROFUNG)-RELATED"/>
    <property type="match status" value="1"/>
</dbReference>
<accession>A0A8H7TK63</accession>
<dbReference type="OrthoDB" id="6509908at2759"/>
<dbReference type="AlphaFoldDB" id="A0A8H7TK63"/>
<dbReference type="PANTHER" id="PTHR47840:SF3">
    <property type="entry name" value="ZN(II)2CYS6 TRANSCRIPTION FACTOR (EUROFUNG)"/>
    <property type="match status" value="1"/>
</dbReference>
<gene>
    <name evidence="2" type="ORF">IFR04_006168</name>
</gene>
<reference evidence="2" key="1">
    <citation type="submission" date="2021-02" db="EMBL/GenBank/DDBJ databases">
        <title>Genome sequence Cadophora malorum strain M34.</title>
        <authorList>
            <person name="Stefanovic E."/>
            <person name="Vu D."/>
            <person name="Scully C."/>
            <person name="Dijksterhuis J."/>
            <person name="Roader J."/>
            <person name="Houbraken J."/>
        </authorList>
    </citation>
    <scope>NUCLEOTIDE SEQUENCE</scope>
    <source>
        <strain evidence="2">M34</strain>
    </source>
</reference>
<feature type="region of interest" description="Disordered" evidence="1">
    <location>
        <begin position="99"/>
        <end position="118"/>
    </location>
</feature>
<comment type="caution">
    <text evidence="2">The sequence shown here is derived from an EMBL/GenBank/DDBJ whole genome shotgun (WGS) entry which is preliminary data.</text>
</comment>
<evidence type="ECO:0000256" key="1">
    <source>
        <dbReference type="SAM" id="MobiDB-lite"/>
    </source>
</evidence>
<evidence type="ECO:0000313" key="2">
    <source>
        <dbReference type="EMBL" id="KAG4420680.1"/>
    </source>
</evidence>
<protein>
    <recommendedName>
        <fullName evidence="4">Transcription factor domain-containing protein</fullName>
    </recommendedName>
</protein>
<dbReference type="Proteomes" id="UP000664132">
    <property type="component" value="Unassembled WGS sequence"/>
</dbReference>
<name>A0A8H7TK63_9HELO</name>
<evidence type="ECO:0000313" key="3">
    <source>
        <dbReference type="Proteomes" id="UP000664132"/>
    </source>
</evidence>
<keyword evidence="3" id="KW-1185">Reference proteome</keyword>
<dbReference type="CDD" id="cd12148">
    <property type="entry name" value="fungal_TF_MHR"/>
    <property type="match status" value="1"/>
</dbReference>